<sequence length="31" mass="3574">MCFPIFILSQLVISMKQVALGQVRHMIQNDL</sequence>
<evidence type="ECO:0000313" key="1">
    <source>
        <dbReference type="EMBL" id="CCX08601.1"/>
    </source>
</evidence>
<evidence type="ECO:0000313" key="2">
    <source>
        <dbReference type="Proteomes" id="UP000018144"/>
    </source>
</evidence>
<reference evidence="1 2" key="1">
    <citation type="journal article" date="2013" name="PLoS Genet.">
        <title>The genome and development-dependent transcriptomes of Pyronema confluens: a window into fungal evolution.</title>
        <authorList>
            <person name="Traeger S."/>
            <person name="Altegoer F."/>
            <person name="Freitag M."/>
            <person name="Gabaldon T."/>
            <person name="Kempken F."/>
            <person name="Kumar A."/>
            <person name="Marcet-Houben M."/>
            <person name="Poggeler S."/>
            <person name="Stajich J.E."/>
            <person name="Nowrousian M."/>
        </authorList>
    </citation>
    <scope>NUCLEOTIDE SEQUENCE [LARGE SCALE GENOMIC DNA]</scope>
    <source>
        <strain evidence="2">CBS 100304</strain>
        <tissue evidence="1">Vegetative mycelium</tissue>
    </source>
</reference>
<dbReference type="EMBL" id="HF935423">
    <property type="protein sequence ID" value="CCX08601.1"/>
    <property type="molecule type" value="Genomic_DNA"/>
</dbReference>
<accession>U4L1V5</accession>
<proteinExistence type="predicted"/>
<gene>
    <name evidence="1" type="ORF">PCON_08194</name>
</gene>
<dbReference type="Proteomes" id="UP000018144">
    <property type="component" value="Unassembled WGS sequence"/>
</dbReference>
<protein>
    <submittedName>
        <fullName evidence="1">Uncharacterized protein</fullName>
    </submittedName>
</protein>
<keyword evidence="2" id="KW-1185">Reference proteome</keyword>
<organism evidence="1 2">
    <name type="scientific">Pyronema omphalodes (strain CBS 100304)</name>
    <name type="common">Pyronema confluens</name>
    <dbReference type="NCBI Taxonomy" id="1076935"/>
    <lineage>
        <taxon>Eukaryota</taxon>
        <taxon>Fungi</taxon>
        <taxon>Dikarya</taxon>
        <taxon>Ascomycota</taxon>
        <taxon>Pezizomycotina</taxon>
        <taxon>Pezizomycetes</taxon>
        <taxon>Pezizales</taxon>
        <taxon>Pyronemataceae</taxon>
        <taxon>Pyronema</taxon>
    </lineage>
</organism>
<name>U4L1V5_PYROM</name>
<dbReference type="AlphaFoldDB" id="U4L1V5"/>